<accession>A0AC61MX65</accession>
<dbReference type="EMBL" id="CP068393">
    <property type="protein sequence ID" value="QUC67497.1"/>
    <property type="molecule type" value="Genomic_DNA"/>
</dbReference>
<name>A0AC61MX65_9FIRM</name>
<proteinExistence type="predicted"/>
<protein>
    <submittedName>
        <fullName evidence="1">TetR/AcrR family transcriptional regulator C-terminal domain-containing protein</fullName>
    </submittedName>
</protein>
<evidence type="ECO:0000313" key="1">
    <source>
        <dbReference type="EMBL" id="QUC67497.1"/>
    </source>
</evidence>
<sequence>METKKEDRRVRRTKKLLTQALTQLLQQKQVNEITVKELTDLADMNRGTFYLYYKDIFDMLEKIEDELFENLNGIIALPENTEVSEQARPILRDLFTFIEDNQEMCRVLLSPNGDMNFLHRLNEVMRERCLHLYKSAEPKGSVDEFDYHYSFIVFGCAGIIRSWVNRGCPEAAEEMAELTSRMILSGGLS</sequence>
<keyword evidence="2" id="KW-1185">Reference proteome</keyword>
<organism evidence="1 2">
    <name type="scientific">Aristaeella hokkaidonensis</name>
    <dbReference type="NCBI Taxonomy" id="3046382"/>
    <lineage>
        <taxon>Bacteria</taxon>
        <taxon>Bacillati</taxon>
        <taxon>Bacillota</taxon>
        <taxon>Clostridia</taxon>
        <taxon>Eubacteriales</taxon>
        <taxon>Aristaeellaceae</taxon>
        <taxon>Aristaeella</taxon>
    </lineage>
</organism>
<reference evidence="1" key="1">
    <citation type="submission" date="2021-01" db="EMBL/GenBank/DDBJ databases">
        <title>Complete genome sequence of Clostridiales bacterium R-7.</title>
        <authorList>
            <person name="Mahoney-Kurpe S.C."/>
            <person name="Palevich N."/>
            <person name="Koike S."/>
            <person name="Moon C.D."/>
            <person name="Attwood G.T."/>
        </authorList>
    </citation>
    <scope>NUCLEOTIDE SEQUENCE</scope>
    <source>
        <strain evidence="1">R-7</strain>
    </source>
</reference>
<evidence type="ECO:0000313" key="2">
    <source>
        <dbReference type="Proteomes" id="UP000682782"/>
    </source>
</evidence>
<dbReference type="Proteomes" id="UP000682782">
    <property type="component" value="Chromosome"/>
</dbReference>
<gene>
    <name evidence="1" type="ORF">JYE49_01995</name>
</gene>